<organism evidence="1 2">
    <name type="scientific">Botryotinia calthae</name>
    <dbReference type="NCBI Taxonomy" id="38488"/>
    <lineage>
        <taxon>Eukaryota</taxon>
        <taxon>Fungi</taxon>
        <taxon>Dikarya</taxon>
        <taxon>Ascomycota</taxon>
        <taxon>Pezizomycotina</taxon>
        <taxon>Leotiomycetes</taxon>
        <taxon>Helotiales</taxon>
        <taxon>Sclerotiniaceae</taxon>
        <taxon>Botryotinia</taxon>
    </lineage>
</organism>
<keyword evidence="2" id="KW-1185">Reference proteome</keyword>
<gene>
    <name evidence="1" type="ORF">BOTCAL_0654g00030</name>
</gene>
<evidence type="ECO:0000313" key="2">
    <source>
        <dbReference type="Proteomes" id="UP000297299"/>
    </source>
</evidence>
<dbReference type="AlphaFoldDB" id="A0A4Y8CK15"/>
<comment type="caution">
    <text evidence="1">The sequence shown here is derived from an EMBL/GenBank/DDBJ whole genome shotgun (WGS) entry which is preliminary data.</text>
</comment>
<proteinExistence type="predicted"/>
<dbReference type="OrthoDB" id="3539937at2759"/>
<dbReference type="EMBL" id="PHWZ01000651">
    <property type="protein sequence ID" value="TEY33906.1"/>
    <property type="molecule type" value="Genomic_DNA"/>
</dbReference>
<dbReference type="Proteomes" id="UP000297299">
    <property type="component" value="Unassembled WGS sequence"/>
</dbReference>
<name>A0A4Y8CK15_9HELO</name>
<reference evidence="1 2" key="1">
    <citation type="submission" date="2017-11" db="EMBL/GenBank/DDBJ databases">
        <title>Comparative genomics of Botrytis spp.</title>
        <authorList>
            <person name="Valero-Jimenez C.A."/>
            <person name="Tapia P."/>
            <person name="Veloso J."/>
            <person name="Silva-Moreno E."/>
            <person name="Staats M."/>
            <person name="Valdes J.H."/>
            <person name="Van Kan J.A.L."/>
        </authorList>
    </citation>
    <scope>NUCLEOTIDE SEQUENCE [LARGE SCALE GENOMIC DNA]</scope>
    <source>
        <strain evidence="1 2">MUCL2830</strain>
    </source>
</reference>
<accession>A0A4Y8CK15</accession>
<evidence type="ECO:0000313" key="1">
    <source>
        <dbReference type="EMBL" id="TEY33906.1"/>
    </source>
</evidence>
<protein>
    <submittedName>
        <fullName evidence="1">Uncharacterized protein</fullName>
    </submittedName>
</protein>
<sequence length="272" mass="31825">MMNSIIIHKSASRSRPAHTVSTYEARIIRFYTLAYQDLRQRNQSRLSIDQLEDNLVPEKAAVDEGKIKPSGNDSTVTAKAQIQDDPKAELSIVESAPTEIINMIFNNLLEKEFPDICSALCFGLTSRRNWGIFRNLDHTSYLKEHMDHIPSIIYFKYDKIPLFNPYHEHTRSFYGDGESIVYDYLFSPYFLDDTVNINRYLKPSQHKQLMLFKEWMGPKYRPPTSLIIPYYLSCAVYGERDGKNVEEEILIKRYYDSMHYQVFNYGCPARLD</sequence>